<keyword evidence="3" id="KW-1185">Reference proteome</keyword>
<evidence type="ECO:0000313" key="3">
    <source>
        <dbReference type="Proteomes" id="UP000321570"/>
    </source>
</evidence>
<evidence type="ECO:0000313" key="2">
    <source>
        <dbReference type="EMBL" id="VUZ52231.1"/>
    </source>
</evidence>
<feature type="region of interest" description="Disordered" evidence="1">
    <location>
        <begin position="21"/>
        <end position="57"/>
    </location>
</feature>
<feature type="compositionally biased region" description="Polar residues" evidence="1">
    <location>
        <begin position="40"/>
        <end position="51"/>
    </location>
</feature>
<organism evidence="2 3">
    <name type="scientific">Hymenolepis diminuta</name>
    <name type="common">Rat tapeworm</name>
    <dbReference type="NCBI Taxonomy" id="6216"/>
    <lineage>
        <taxon>Eukaryota</taxon>
        <taxon>Metazoa</taxon>
        <taxon>Spiralia</taxon>
        <taxon>Lophotrochozoa</taxon>
        <taxon>Platyhelminthes</taxon>
        <taxon>Cestoda</taxon>
        <taxon>Eucestoda</taxon>
        <taxon>Cyclophyllidea</taxon>
        <taxon>Hymenolepididae</taxon>
        <taxon>Hymenolepis</taxon>
    </lineage>
</organism>
<dbReference type="EMBL" id="CABIJS010000477">
    <property type="protein sequence ID" value="VUZ52231.1"/>
    <property type="molecule type" value="Genomic_DNA"/>
</dbReference>
<accession>A0A564YY88</accession>
<evidence type="ECO:0000256" key="1">
    <source>
        <dbReference type="SAM" id="MobiDB-lite"/>
    </source>
</evidence>
<name>A0A564YY88_HYMDI</name>
<reference evidence="2 3" key="1">
    <citation type="submission" date="2019-07" db="EMBL/GenBank/DDBJ databases">
        <authorList>
            <person name="Jastrzebski P J."/>
            <person name="Paukszto L."/>
            <person name="Jastrzebski P J."/>
        </authorList>
    </citation>
    <scope>NUCLEOTIDE SEQUENCE [LARGE SCALE GENOMIC DNA]</scope>
    <source>
        <strain evidence="2 3">WMS-il1</strain>
    </source>
</reference>
<protein>
    <submittedName>
        <fullName evidence="2">Uncharacterized protein</fullName>
    </submittedName>
</protein>
<feature type="compositionally biased region" description="Polar residues" evidence="1">
    <location>
        <begin position="21"/>
        <end position="32"/>
    </location>
</feature>
<gene>
    <name evidence="2" type="ORF">WMSIL1_LOCUS10813</name>
</gene>
<dbReference type="AlphaFoldDB" id="A0A564YY88"/>
<sequence>MIITNDKVPLEDIANECINSNINRDSGMNQQSSDEHNYVNRISSENASGNAATPREPLTESWLSNEFHFVHINPTNTNCETIVDIKKQCAEEYQNLERTSSRSVNQKSFK</sequence>
<proteinExistence type="predicted"/>
<dbReference type="Proteomes" id="UP000321570">
    <property type="component" value="Unassembled WGS sequence"/>
</dbReference>